<dbReference type="Proteomes" id="UP000036681">
    <property type="component" value="Unplaced"/>
</dbReference>
<organism evidence="2 3">
    <name type="scientific">Ascaris lumbricoides</name>
    <name type="common">Giant roundworm</name>
    <dbReference type="NCBI Taxonomy" id="6252"/>
    <lineage>
        <taxon>Eukaryota</taxon>
        <taxon>Metazoa</taxon>
        <taxon>Ecdysozoa</taxon>
        <taxon>Nematoda</taxon>
        <taxon>Chromadorea</taxon>
        <taxon>Rhabditida</taxon>
        <taxon>Spirurina</taxon>
        <taxon>Ascaridomorpha</taxon>
        <taxon>Ascaridoidea</taxon>
        <taxon>Ascarididae</taxon>
        <taxon>Ascaris</taxon>
    </lineage>
</organism>
<sequence>MTGTICVRPQMCDFAQKCFGPLSVIEGQTCRQCPGNWYYFEKTDSCYMKGAGHNHPYNDHERFCVDYGGHLVSVHSQEEEEFIQRFAYPSGFWLGMSRDVYSRWFWTDETIVNFMAWAPGQPDNYNEHEACVYENSEGKWEDKSCNDRSINSSLCKRPAYTAGFDDTDEPQPPSSDRFL</sequence>
<accession>A0A0M3HT80</accession>
<evidence type="ECO:0000313" key="3">
    <source>
        <dbReference type="WBParaSite" id="ALUE_0000580901-mRNA-1"/>
    </source>
</evidence>
<dbReference type="InterPro" id="IPR016187">
    <property type="entry name" value="CTDL_fold"/>
</dbReference>
<dbReference type="PANTHER" id="PTHR22803">
    <property type="entry name" value="MANNOSE, PHOSPHOLIPASE, LECTIN RECEPTOR RELATED"/>
    <property type="match status" value="1"/>
</dbReference>
<dbReference type="InterPro" id="IPR001304">
    <property type="entry name" value="C-type_lectin-like"/>
</dbReference>
<dbReference type="AlphaFoldDB" id="A0A0M3HT80"/>
<dbReference type="Pfam" id="PF00059">
    <property type="entry name" value="Lectin_C"/>
    <property type="match status" value="1"/>
</dbReference>
<dbReference type="SUPFAM" id="SSF56436">
    <property type="entry name" value="C-type lectin-like"/>
    <property type="match status" value="1"/>
</dbReference>
<dbReference type="InterPro" id="IPR016186">
    <property type="entry name" value="C-type_lectin-like/link_sf"/>
</dbReference>
<protein>
    <submittedName>
        <fullName evidence="3">C-type lectin domain-containing protein</fullName>
    </submittedName>
</protein>
<evidence type="ECO:0000313" key="2">
    <source>
        <dbReference type="Proteomes" id="UP000036681"/>
    </source>
</evidence>
<dbReference type="Gene3D" id="3.10.100.10">
    <property type="entry name" value="Mannose-Binding Protein A, subunit A"/>
    <property type="match status" value="1"/>
</dbReference>
<dbReference type="SMART" id="SM00034">
    <property type="entry name" value="CLECT"/>
    <property type="match status" value="1"/>
</dbReference>
<dbReference type="PROSITE" id="PS50041">
    <property type="entry name" value="C_TYPE_LECTIN_2"/>
    <property type="match status" value="1"/>
</dbReference>
<name>A0A0M3HT80_ASCLU</name>
<reference evidence="3" key="1">
    <citation type="submission" date="2016-05" db="UniProtKB">
        <authorList>
            <consortium name="WormBaseParasite"/>
        </authorList>
    </citation>
    <scope>IDENTIFICATION</scope>
</reference>
<evidence type="ECO:0000259" key="1">
    <source>
        <dbReference type="PROSITE" id="PS50041"/>
    </source>
</evidence>
<keyword evidence="2" id="KW-1185">Reference proteome</keyword>
<dbReference type="InterPro" id="IPR050111">
    <property type="entry name" value="C-type_lectin/snaclec_domain"/>
</dbReference>
<dbReference type="WBParaSite" id="ALUE_0000580901-mRNA-1">
    <property type="protein sequence ID" value="ALUE_0000580901-mRNA-1"/>
    <property type="gene ID" value="ALUE_0000580901"/>
</dbReference>
<proteinExistence type="predicted"/>
<dbReference type="CDD" id="cd00037">
    <property type="entry name" value="CLECT"/>
    <property type="match status" value="1"/>
</dbReference>
<feature type="domain" description="C-type lectin" evidence="1">
    <location>
        <begin position="42"/>
        <end position="148"/>
    </location>
</feature>